<keyword evidence="2" id="KW-1185">Reference proteome</keyword>
<dbReference type="EMBL" id="JAAIUW010000009">
    <property type="protein sequence ID" value="KAF7814904.1"/>
    <property type="molecule type" value="Genomic_DNA"/>
</dbReference>
<organism evidence="1 2">
    <name type="scientific">Senna tora</name>
    <dbReference type="NCBI Taxonomy" id="362788"/>
    <lineage>
        <taxon>Eukaryota</taxon>
        <taxon>Viridiplantae</taxon>
        <taxon>Streptophyta</taxon>
        <taxon>Embryophyta</taxon>
        <taxon>Tracheophyta</taxon>
        <taxon>Spermatophyta</taxon>
        <taxon>Magnoliopsida</taxon>
        <taxon>eudicotyledons</taxon>
        <taxon>Gunneridae</taxon>
        <taxon>Pentapetalae</taxon>
        <taxon>rosids</taxon>
        <taxon>fabids</taxon>
        <taxon>Fabales</taxon>
        <taxon>Fabaceae</taxon>
        <taxon>Caesalpinioideae</taxon>
        <taxon>Cassia clade</taxon>
        <taxon>Senna</taxon>
    </lineage>
</organism>
<evidence type="ECO:0000313" key="1">
    <source>
        <dbReference type="EMBL" id="KAF7814904.1"/>
    </source>
</evidence>
<evidence type="ECO:0000313" key="2">
    <source>
        <dbReference type="Proteomes" id="UP000634136"/>
    </source>
</evidence>
<accession>A0A834TD09</accession>
<reference evidence="1" key="1">
    <citation type="submission" date="2020-09" db="EMBL/GenBank/DDBJ databases">
        <title>Genome-Enabled Discovery of Anthraquinone Biosynthesis in Senna tora.</title>
        <authorList>
            <person name="Kang S.-H."/>
            <person name="Pandey R.P."/>
            <person name="Lee C.-M."/>
            <person name="Sim J.-S."/>
            <person name="Jeong J.-T."/>
            <person name="Choi B.-S."/>
            <person name="Jung M."/>
            <person name="Ginzburg D."/>
            <person name="Zhao K."/>
            <person name="Won S.Y."/>
            <person name="Oh T.-J."/>
            <person name="Yu Y."/>
            <person name="Kim N.-H."/>
            <person name="Lee O.R."/>
            <person name="Lee T.-H."/>
            <person name="Bashyal P."/>
            <person name="Kim T.-S."/>
            <person name="Lee W.-H."/>
            <person name="Kawkins C."/>
            <person name="Kim C.-K."/>
            <person name="Kim J.S."/>
            <person name="Ahn B.O."/>
            <person name="Rhee S.Y."/>
            <person name="Sohng J.K."/>
        </authorList>
    </citation>
    <scope>NUCLEOTIDE SEQUENCE</scope>
    <source>
        <tissue evidence="1">Leaf</tissue>
    </source>
</reference>
<dbReference type="Proteomes" id="UP000634136">
    <property type="component" value="Unassembled WGS sequence"/>
</dbReference>
<dbReference type="AlphaFoldDB" id="A0A834TD09"/>
<name>A0A834TD09_9FABA</name>
<protein>
    <submittedName>
        <fullName evidence="1">Uncharacterized protein</fullName>
    </submittedName>
</protein>
<proteinExistence type="predicted"/>
<comment type="caution">
    <text evidence="1">The sequence shown here is derived from an EMBL/GenBank/DDBJ whole genome shotgun (WGS) entry which is preliminary data.</text>
</comment>
<gene>
    <name evidence="1" type="ORF">G2W53_028873</name>
</gene>
<sequence length="71" mass="7809">MAGDQEWAMGSKLEAFGLIRENKKSGAKRSHLVDLHGNSRGSGSHMECQGLFTKQHYCDGSSSIIIMKKVQ</sequence>